<reference evidence="3 4" key="1">
    <citation type="submission" date="2021-05" db="EMBL/GenBank/DDBJ databases">
        <title>Bacteria Genome sequencing.</title>
        <authorList>
            <person name="Takabe Y."/>
            <person name="Nakajima Y."/>
            <person name="Suzuki S."/>
            <person name="Shiozaki T."/>
        </authorList>
    </citation>
    <scope>NUCLEOTIDE SEQUENCE [LARGE SCALE GENOMIC DNA]</scope>
    <source>
        <strain evidence="3 4">AI_62</strain>
    </source>
</reference>
<feature type="domain" description="PRC-barrel" evidence="2">
    <location>
        <begin position="72"/>
        <end position="115"/>
    </location>
</feature>
<evidence type="ECO:0000259" key="2">
    <source>
        <dbReference type="Pfam" id="PF05239"/>
    </source>
</evidence>
<dbReference type="SUPFAM" id="SSF50346">
    <property type="entry name" value="PRC-barrel domain"/>
    <property type="match status" value="1"/>
</dbReference>
<keyword evidence="1" id="KW-0732">Signal</keyword>
<dbReference type="RefSeq" id="WP_220749988.1">
    <property type="nucleotide sequence ID" value="NZ_BPFH01000006.1"/>
</dbReference>
<dbReference type="Pfam" id="PF05239">
    <property type="entry name" value="PRC"/>
    <property type="match status" value="1"/>
</dbReference>
<dbReference type="Gene3D" id="2.30.30.240">
    <property type="entry name" value="PRC-barrel domain"/>
    <property type="match status" value="1"/>
</dbReference>
<sequence>MSRLPLTTAALILSGTAALADGHTTAPFSTTSLEYGESYMATTLIGTRIYVTDRELPIDTPQPAGAAAEWDDIGEIGDMIINTQGELEAVVLDIGGFLGIGEREVAIDWSALRPVREDDDPNEWFLTVMMTGDMLENAPELRRTPAD</sequence>
<comment type="caution">
    <text evidence="3">The sequence shown here is derived from an EMBL/GenBank/DDBJ whole genome shotgun (WGS) entry which is preliminary data.</text>
</comment>
<dbReference type="EMBL" id="BPFH01000006">
    <property type="protein sequence ID" value="GIT96493.1"/>
    <property type="molecule type" value="Genomic_DNA"/>
</dbReference>
<gene>
    <name evidence="3" type="ORF">JANAI62_31160</name>
</gene>
<evidence type="ECO:0000313" key="4">
    <source>
        <dbReference type="Proteomes" id="UP000786693"/>
    </source>
</evidence>
<evidence type="ECO:0000256" key="1">
    <source>
        <dbReference type="SAM" id="SignalP"/>
    </source>
</evidence>
<dbReference type="PANTHER" id="PTHR36505">
    <property type="entry name" value="BLR1072 PROTEIN"/>
    <property type="match status" value="1"/>
</dbReference>
<evidence type="ECO:0000313" key="3">
    <source>
        <dbReference type="EMBL" id="GIT96493.1"/>
    </source>
</evidence>
<dbReference type="InterPro" id="IPR027275">
    <property type="entry name" value="PRC-brl_dom"/>
</dbReference>
<protein>
    <recommendedName>
        <fullName evidence="2">PRC-barrel domain-containing protein</fullName>
    </recommendedName>
</protein>
<feature type="signal peptide" evidence="1">
    <location>
        <begin position="1"/>
        <end position="20"/>
    </location>
</feature>
<organism evidence="3 4">
    <name type="scientific">Jannaschia pagri</name>
    <dbReference type="NCBI Taxonomy" id="2829797"/>
    <lineage>
        <taxon>Bacteria</taxon>
        <taxon>Pseudomonadati</taxon>
        <taxon>Pseudomonadota</taxon>
        <taxon>Alphaproteobacteria</taxon>
        <taxon>Rhodobacterales</taxon>
        <taxon>Roseobacteraceae</taxon>
        <taxon>Jannaschia</taxon>
    </lineage>
</organism>
<proteinExistence type="predicted"/>
<dbReference type="Proteomes" id="UP000786693">
    <property type="component" value="Unassembled WGS sequence"/>
</dbReference>
<name>A0ABQ4NQ08_9RHOB</name>
<accession>A0ABQ4NQ08</accession>
<keyword evidence="4" id="KW-1185">Reference proteome</keyword>
<dbReference type="InterPro" id="IPR011033">
    <property type="entry name" value="PRC_barrel-like_sf"/>
</dbReference>
<feature type="chain" id="PRO_5046575709" description="PRC-barrel domain-containing protein" evidence="1">
    <location>
        <begin position="21"/>
        <end position="147"/>
    </location>
</feature>
<dbReference type="PANTHER" id="PTHR36505:SF1">
    <property type="entry name" value="BLR1072 PROTEIN"/>
    <property type="match status" value="1"/>
</dbReference>